<protein>
    <recommendedName>
        <fullName evidence="5">Glutathione peroxidase</fullName>
    </recommendedName>
</protein>
<dbReference type="Pfam" id="PF00255">
    <property type="entry name" value="GSHPx"/>
    <property type="match status" value="1"/>
</dbReference>
<accession>A0A2U1SMQ0</accession>
<evidence type="ECO:0000313" key="8">
    <source>
        <dbReference type="Proteomes" id="UP000245137"/>
    </source>
</evidence>
<evidence type="ECO:0000313" key="9">
    <source>
        <dbReference type="Proteomes" id="UP000316781"/>
    </source>
</evidence>
<feature type="active site" evidence="4">
    <location>
        <position position="36"/>
    </location>
</feature>
<evidence type="ECO:0000256" key="5">
    <source>
        <dbReference type="RuleBase" id="RU000499"/>
    </source>
</evidence>
<dbReference type="PANTHER" id="PTHR11592">
    <property type="entry name" value="GLUTATHIONE PEROXIDASE"/>
    <property type="match status" value="1"/>
</dbReference>
<keyword evidence="8" id="KW-1185">Reference proteome</keyword>
<dbReference type="Gene3D" id="3.40.30.10">
    <property type="entry name" value="Glutaredoxin"/>
    <property type="match status" value="1"/>
</dbReference>
<keyword evidence="3 5" id="KW-0560">Oxidoreductase</keyword>
<comment type="caution">
    <text evidence="6">The sequence shown here is derived from an EMBL/GenBank/DDBJ whole genome shotgun (WGS) entry which is preliminary data.</text>
</comment>
<dbReference type="EMBL" id="VJMF01000140">
    <property type="protein sequence ID" value="TRL21553.1"/>
    <property type="molecule type" value="Genomic_DNA"/>
</dbReference>
<sequence>MSELYDIEARTIDGETVKIGDYAGKVILIVNVASRCGFTLQYNGLEAIWNENRDKGFVILGFPCNQFSNQEPGTDEEIKTFCSTRFIVTFPLFSKIEVNGDNQHPLYKLLKEKDPGPAEDVKWNFTKFLIDRKGNVVKRFQATNTPRQMEPDIQALLAEA</sequence>
<reference evidence="6" key="2">
    <citation type="submission" date="2018-02" db="EMBL/GenBank/DDBJ databases">
        <authorList>
            <person name="Cohen D.B."/>
            <person name="Kent A.D."/>
        </authorList>
    </citation>
    <scope>NUCLEOTIDE SEQUENCE</scope>
    <source>
        <strain evidence="6">DSM 17706</strain>
    </source>
</reference>
<dbReference type="PANTHER" id="PTHR11592:SF78">
    <property type="entry name" value="GLUTATHIONE PEROXIDASE"/>
    <property type="match status" value="1"/>
</dbReference>
<proteinExistence type="inferred from homology"/>
<comment type="similarity">
    <text evidence="1 5">Belongs to the glutathione peroxidase family.</text>
</comment>
<evidence type="ECO:0000313" key="7">
    <source>
        <dbReference type="EMBL" id="TRL21553.1"/>
    </source>
</evidence>
<evidence type="ECO:0000256" key="2">
    <source>
        <dbReference type="ARBA" id="ARBA00022559"/>
    </source>
</evidence>
<name>A0A2U1SMQ0_METSR</name>
<dbReference type="OrthoDB" id="9785502at2"/>
<keyword evidence="2 5" id="KW-0575">Peroxidase</keyword>
<dbReference type="AlphaFoldDB" id="A0A2U1SMQ0"/>
<gene>
    <name evidence="6" type="ORF">C5689_16095</name>
    <name evidence="7" type="ORF">FM996_21590</name>
</gene>
<dbReference type="PIRSF" id="PIRSF000303">
    <property type="entry name" value="Glutathion_perox"/>
    <property type="match status" value="1"/>
</dbReference>
<reference evidence="6 8" key="1">
    <citation type="journal article" date="2018" name="Appl. Microbiol. Biotechnol.">
        <title>Co-cultivation of the strictly anaerobic methanogen Methanosarcina barkeri with aerobic methanotrophs in an oxygen-limited membrane bioreactor.</title>
        <authorList>
            <person name="In 't Zandt M.H."/>
            <person name="van den Bosch T.J.M."/>
            <person name="Rijkers R."/>
            <person name="van Kessel M.A.H.J."/>
            <person name="Jetten M.S.M."/>
            <person name="Welte C.U."/>
        </authorList>
    </citation>
    <scope>NUCLEOTIDE SEQUENCE [LARGE SCALE GENOMIC DNA]</scope>
    <source>
        <strain evidence="6 8">DSM 17706</strain>
    </source>
</reference>
<dbReference type="InterPro" id="IPR029760">
    <property type="entry name" value="GPX_CS"/>
</dbReference>
<dbReference type="GO" id="GO:0004601">
    <property type="term" value="F:peroxidase activity"/>
    <property type="evidence" value="ECO:0007669"/>
    <property type="project" value="UniProtKB-KW"/>
</dbReference>
<dbReference type="InterPro" id="IPR029759">
    <property type="entry name" value="GPX_AS"/>
</dbReference>
<dbReference type="Proteomes" id="UP000245137">
    <property type="component" value="Unassembled WGS sequence"/>
</dbReference>
<dbReference type="PROSITE" id="PS00460">
    <property type="entry name" value="GLUTATHIONE_PEROXID_1"/>
    <property type="match status" value="1"/>
</dbReference>
<dbReference type="FunFam" id="3.40.30.10:FF:000010">
    <property type="entry name" value="Glutathione peroxidase"/>
    <property type="match status" value="1"/>
</dbReference>
<dbReference type="InterPro" id="IPR036249">
    <property type="entry name" value="Thioredoxin-like_sf"/>
</dbReference>
<evidence type="ECO:0000313" key="6">
    <source>
        <dbReference type="EMBL" id="PWB92875.1"/>
    </source>
</evidence>
<evidence type="ECO:0000256" key="1">
    <source>
        <dbReference type="ARBA" id="ARBA00006926"/>
    </source>
</evidence>
<dbReference type="InterPro" id="IPR000889">
    <property type="entry name" value="Glutathione_peroxidase"/>
</dbReference>
<dbReference type="PROSITE" id="PS51355">
    <property type="entry name" value="GLUTATHIONE_PEROXID_3"/>
    <property type="match status" value="1"/>
</dbReference>
<dbReference type="Proteomes" id="UP000316781">
    <property type="component" value="Unassembled WGS sequence"/>
</dbReference>
<dbReference type="PRINTS" id="PR01011">
    <property type="entry name" value="GLUTPROXDASE"/>
</dbReference>
<evidence type="ECO:0000256" key="3">
    <source>
        <dbReference type="ARBA" id="ARBA00023002"/>
    </source>
</evidence>
<dbReference type="CDD" id="cd00340">
    <property type="entry name" value="GSH_Peroxidase"/>
    <property type="match status" value="1"/>
</dbReference>
<evidence type="ECO:0000256" key="4">
    <source>
        <dbReference type="PIRSR" id="PIRSR000303-1"/>
    </source>
</evidence>
<dbReference type="PROSITE" id="PS00763">
    <property type="entry name" value="GLUTATHIONE_PEROXID_2"/>
    <property type="match status" value="1"/>
</dbReference>
<organism evidence="6 8">
    <name type="scientific">Methylosinus sporium</name>
    <dbReference type="NCBI Taxonomy" id="428"/>
    <lineage>
        <taxon>Bacteria</taxon>
        <taxon>Pseudomonadati</taxon>
        <taxon>Pseudomonadota</taxon>
        <taxon>Alphaproteobacteria</taxon>
        <taxon>Hyphomicrobiales</taxon>
        <taxon>Methylocystaceae</taxon>
        <taxon>Methylosinus</taxon>
    </lineage>
</organism>
<dbReference type="GO" id="GO:0034599">
    <property type="term" value="P:cellular response to oxidative stress"/>
    <property type="evidence" value="ECO:0007669"/>
    <property type="project" value="TreeGrafter"/>
</dbReference>
<dbReference type="SUPFAM" id="SSF52833">
    <property type="entry name" value="Thioredoxin-like"/>
    <property type="match status" value="1"/>
</dbReference>
<dbReference type="EMBL" id="PUIV01000034">
    <property type="protein sequence ID" value="PWB92875.1"/>
    <property type="molecule type" value="Genomic_DNA"/>
</dbReference>
<dbReference type="RefSeq" id="WP_108918271.1">
    <property type="nucleotide sequence ID" value="NZ_BGJY01000013.1"/>
</dbReference>
<reference evidence="7 9" key="3">
    <citation type="submission" date="2019-07" db="EMBL/GenBank/DDBJ databases">
        <title>Ln-dependent methylotrophs.</title>
        <authorList>
            <person name="Tani A."/>
        </authorList>
    </citation>
    <scope>NUCLEOTIDE SEQUENCE [LARGE SCALE GENOMIC DNA]</scope>
    <source>
        <strain evidence="7 9">SM89A</strain>
    </source>
</reference>